<dbReference type="EMBL" id="PKPP01012138">
    <property type="protein sequence ID" value="PWA42889.1"/>
    <property type="molecule type" value="Genomic_DNA"/>
</dbReference>
<evidence type="ECO:0000259" key="9">
    <source>
        <dbReference type="Pfam" id="PF14226"/>
    </source>
</evidence>
<feature type="domain" description="Glycoside hydrolase family 9" evidence="8">
    <location>
        <begin position="39"/>
        <end position="108"/>
    </location>
</feature>
<proteinExistence type="inferred from homology"/>
<keyword evidence="6" id="KW-0408">Iron</keyword>
<dbReference type="SUPFAM" id="SSF48208">
    <property type="entry name" value="Six-hairpin glycosidases"/>
    <property type="match status" value="1"/>
</dbReference>
<sequence>MEACANWFSLAIKDDDKQQCSSSHKLDDSRLSNDSRKESEQCWHLTTPRTSYKIDHKHPEADIAGETAATFAASSIAFKYSDPDYPNILLKHTKQTVHPTEFQNYNEESNQDSIPVINMSNFDDPNVANAICAAASKWGFFQIVNHGVPIHVLDDFKDAMNLSCCTKFLERSHVHPKVVMCDVDASIEAWQPGPLAKNKAITEAEVIWADRYSAVACKHI</sequence>
<keyword evidence="5" id="KW-0624">Polysaccharide degradation</keyword>
<dbReference type="Pfam" id="PF14226">
    <property type="entry name" value="DIOX_N"/>
    <property type="match status" value="1"/>
</dbReference>
<dbReference type="SUPFAM" id="SSF51197">
    <property type="entry name" value="Clavaminate synthase-like"/>
    <property type="match status" value="1"/>
</dbReference>
<evidence type="ECO:0000256" key="2">
    <source>
        <dbReference type="ARBA" id="ARBA00007072"/>
    </source>
</evidence>
<comment type="caution">
    <text evidence="10">The sequence shown here is derived from an EMBL/GenBank/DDBJ whole genome shotgun (WGS) entry which is preliminary data.</text>
</comment>
<dbReference type="GO" id="GO:0030245">
    <property type="term" value="P:cellulose catabolic process"/>
    <property type="evidence" value="ECO:0007669"/>
    <property type="project" value="UniProtKB-KW"/>
</dbReference>
<keyword evidence="11" id="KW-1185">Reference proteome</keyword>
<keyword evidence="10" id="KW-0560">Oxidoreductase</keyword>
<reference evidence="10 11" key="1">
    <citation type="journal article" date="2018" name="Mol. Plant">
        <title>The genome of Artemisia annua provides insight into the evolution of Asteraceae family and artemisinin biosynthesis.</title>
        <authorList>
            <person name="Shen Q."/>
            <person name="Zhang L."/>
            <person name="Liao Z."/>
            <person name="Wang S."/>
            <person name="Yan T."/>
            <person name="Shi P."/>
            <person name="Liu M."/>
            <person name="Fu X."/>
            <person name="Pan Q."/>
            <person name="Wang Y."/>
            <person name="Lv Z."/>
            <person name="Lu X."/>
            <person name="Zhang F."/>
            <person name="Jiang W."/>
            <person name="Ma Y."/>
            <person name="Chen M."/>
            <person name="Hao X."/>
            <person name="Li L."/>
            <person name="Tang Y."/>
            <person name="Lv G."/>
            <person name="Zhou Y."/>
            <person name="Sun X."/>
            <person name="Brodelius P.E."/>
            <person name="Rose J.K.C."/>
            <person name="Tang K."/>
        </authorList>
    </citation>
    <scope>NUCLEOTIDE SEQUENCE [LARGE SCALE GENOMIC DNA]</scope>
    <source>
        <strain evidence="11">cv. Huhao1</strain>
        <tissue evidence="10">Leaf</tissue>
    </source>
</reference>
<dbReference type="InterPro" id="IPR026992">
    <property type="entry name" value="DIOX_N"/>
</dbReference>
<dbReference type="GO" id="GO:0051213">
    <property type="term" value="F:dioxygenase activity"/>
    <property type="evidence" value="ECO:0007669"/>
    <property type="project" value="UniProtKB-KW"/>
</dbReference>
<dbReference type="STRING" id="35608.A0A2U1L1K4"/>
<dbReference type="PANTHER" id="PTHR22298">
    <property type="entry name" value="ENDO-1,4-BETA-GLUCANASE"/>
    <property type="match status" value="1"/>
</dbReference>
<organism evidence="10 11">
    <name type="scientific">Artemisia annua</name>
    <name type="common">Sweet wormwood</name>
    <dbReference type="NCBI Taxonomy" id="35608"/>
    <lineage>
        <taxon>Eukaryota</taxon>
        <taxon>Viridiplantae</taxon>
        <taxon>Streptophyta</taxon>
        <taxon>Embryophyta</taxon>
        <taxon>Tracheophyta</taxon>
        <taxon>Spermatophyta</taxon>
        <taxon>Magnoliopsida</taxon>
        <taxon>eudicotyledons</taxon>
        <taxon>Gunneridae</taxon>
        <taxon>Pentapetalae</taxon>
        <taxon>asterids</taxon>
        <taxon>campanulids</taxon>
        <taxon>Asterales</taxon>
        <taxon>Asteraceae</taxon>
        <taxon>Asteroideae</taxon>
        <taxon>Anthemideae</taxon>
        <taxon>Artemisiinae</taxon>
        <taxon>Artemisia</taxon>
    </lineage>
</organism>
<keyword evidence="4" id="KW-0479">Metal-binding</keyword>
<feature type="domain" description="Non-haem dioxygenase N-terminal" evidence="9">
    <location>
        <begin position="114"/>
        <end position="160"/>
    </location>
</feature>
<evidence type="ECO:0000256" key="4">
    <source>
        <dbReference type="ARBA" id="ARBA00022723"/>
    </source>
</evidence>
<protein>
    <recommendedName>
        <fullName evidence="3">cellulase</fullName>
        <ecNumber evidence="3">3.2.1.4</ecNumber>
    </recommendedName>
</protein>
<dbReference type="EC" id="3.2.1.4" evidence="3"/>
<feature type="region of interest" description="Disordered" evidence="7">
    <location>
        <begin position="19"/>
        <end position="40"/>
    </location>
</feature>
<dbReference type="Proteomes" id="UP000245207">
    <property type="component" value="Unassembled WGS sequence"/>
</dbReference>
<evidence type="ECO:0000256" key="7">
    <source>
        <dbReference type="SAM" id="MobiDB-lite"/>
    </source>
</evidence>
<dbReference type="InterPro" id="IPR027443">
    <property type="entry name" value="IPNS-like_sf"/>
</dbReference>
<name>A0A2U1L1K4_ARTAN</name>
<comment type="catalytic activity">
    <reaction evidence="1">
        <text>Endohydrolysis of (1-&gt;4)-beta-D-glucosidic linkages in cellulose, lichenin and cereal beta-D-glucans.</text>
        <dbReference type="EC" id="3.2.1.4"/>
    </reaction>
</comment>
<dbReference type="AlphaFoldDB" id="A0A2U1L1K4"/>
<keyword evidence="5" id="KW-0136">Cellulose degradation</keyword>
<dbReference type="InterPro" id="IPR008928">
    <property type="entry name" value="6-hairpin_glycosidase_sf"/>
</dbReference>
<comment type="similarity">
    <text evidence="2">Belongs to the glycosyl hydrolase 9 (cellulase E) family.</text>
</comment>
<dbReference type="Gene3D" id="2.60.120.330">
    <property type="entry name" value="B-lactam Antibiotic, Isopenicillin N Synthase, Chain"/>
    <property type="match status" value="1"/>
</dbReference>
<evidence type="ECO:0000256" key="1">
    <source>
        <dbReference type="ARBA" id="ARBA00000966"/>
    </source>
</evidence>
<dbReference type="Pfam" id="PF00759">
    <property type="entry name" value="Glyco_hydro_9"/>
    <property type="match status" value="1"/>
</dbReference>
<evidence type="ECO:0000256" key="3">
    <source>
        <dbReference type="ARBA" id="ARBA00012601"/>
    </source>
</evidence>
<keyword evidence="5" id="KW-0119">Carbohydrate metabolism</keyword>
<evidence type="ECO:0000259" key="8">
    <source>
        <dbReference type="Pfam" id="PF00759"/>
    </source>
</evidence>
<dbReference type="OrthoDB" id="288590at2759"/>
<keyword evidence="10" id="KW-0223">Dioxygenase</keyword>
<dbReference type="GO" id="GO:0046872">
    <property type="term" value="F:metal ion binding"/>
    <property type="evidence" value="ECO:0007669"/>
    <property type="project" value="UniProtKB-KW"/>
</dbReference>
<accession>A0A2U1L1K4</accession>
<dbReference type="GO" id="GO:0008810">
    <property type="term" value="F:cellulase activity"/>
    <property type="evidence" value="ECO:0007669"/>
    <property type="project" value="UniProtKB-EC"/>
</dbReference>
<evidence type="ECO:0000313" key="10">
    <source>
        <dbReference type="EMBL" id="PWA42889.1"/>
    </source>
</evidence>
<evidence type="ECO:0000256" key="5">
    <source>
        <dbReference type="ARBA" id="ARBA00023001"/>
    </source>
</evidence>
<evidence type="ECO:0000313" key="11">
    <source>
        <dbReference type="Proteomes" id="UP000245207"/>
    </source>
</evidence>
<gene>
    <name evidence="10" type="ORF">CTI12_AA540700</name>
</gene>
<dbReference type="InterPro" id="IPR001701">
    <property type="entry name" value="Glyco_hydro_9"/>
</dbReference>
<evidence type="ECO:0000256" key="6">
    <source>
        <dbReference type="ARBA" id="ARBA00023004"/>
    </source>
</evidence>